<comment type="caution">
    <text evidence="2">The sequence shown here is derived from an EMBL/GenBank/DDBJ whole genome shotgun (WGS) entry which is preliminary data.</text>
</comment>
<evidence type="ECO:0008006" key="5">
    <source>
        <dbReference type="Google" id="ProtNLM"/>
    </source>
</evidence>
<evidence type="ECO:0000313" key="4">
    <source>
        <dbReference type="Proteomes" id="UP000727071"/>
    </source>
</evidence>
<dbReference type="Proteomes" id="UP000705994">
    <property type="component" value="Unassembled WGS sequence"/>
</dbReference>
<evidence type="ECO:0000313" key="2">
    <source>
        <dbReference type="EMBL" id="MBZ6015830.1"/>
    </source>
</evidence>
<protein>
    <recommendedName>
        <fullName evidence="5">Bacteriocin immunity protein</fullName>
    </recommendedName>
</protein>
<name>A0AB35FZ65_LEUGE</name>
<accession>A0AB35FZ65</accession>
<dbReference type="Proteomes" id="UP000727071">
    <property type="component" value="Unassembled WGS sequence"/>
</dbReference>
<dbReference type="AlphaFoldDB" id="A0AB35FZ65"/>
<dbReference type="RefSeq" id="WP_224145485.1">
    <property type="nucleotide sequence ID" value="NZ_JAHBFO010000025.1"/>
</dbReference>
<evidence type="ECO:0000313" key="1">
    <source>
        <dbReference type="EMBL" id="MBZ5998915.1"/>
    </source>
</evidence>
<sequence>MNSQKQQLWDNMSVLVTDATLSEMEKEILGIADKALRGGLDEEMIAIDLKHELSFLSSNQPLSKNMVPFLTELSRLYLDYDRRDNMSYHIKMYDRGRYNK</sequence>
<dbReference type="EMBL" id="JAHBFX010000001">
    <property type="protein sequence ID" value="MBZ5998915.1"/>
    <property type="molecule type" value="Genomic_DNA"/>
</dbReference>
<gene>
    <name evidence="2" type="ORF">KII88_04695</name>
    <name evidence="1" type="ORF">KIJ07_00505</name>
</gene>
<dbReference type="EMBL" id="JAHBFV010000015">
    <property type="protein sequence ID" value="MBZ6015830.1"/>
    <property type="molecule type" value="Genomic_DNA"/>
</dbReference>
<organism evidence="2 4">
    <name type="scientific">Leuconostoc gelidum subsp. gelidum</name>
    <dbReference type="NCBI Taxonomy" id="1607839"/>
    <lineage>
        <taxon>Bacteria</taxon>
        <taxon>Bacillati</taxon>
        <taxon>Bacillota</taxon>
        <taxon>Bacilli</taxon>
        <taxon>Lactobacillales</taxon>
        <taxon>Lactobacillaceae</taxon>
        <taxon>Leuconostoc</taxon>
        <taxon>Leuconostoc gelidum group</taxon>
    </lineage>
</organism>
<evidence type="ECO:0000313" key="3">
    <source>
        <dbReference type="Proteomes" id="UP000705994"/>
    </source>
</evidence>
<proteinExistence type="predicted"/>
<keyword evidence="3" id="KW-1185">Reference proteome</keyword>
<reference evidence="2 3" key="1">
    <citation type="submission" date="2021-05" db="EMBL/GenBank/DDBJ databases">
        <title>Pangenome of Leuconostoc gelidum warrants species status for Leuconostoc gelidum subsp. gasicomitatum.</title>
        <authorList>
            <person name="Johansson P."/>
            <person name="Sade E."/>
            <person name="Hultman J."/>
            <person name="Auvinen P."/>
            <person name="Bjorkroth J."/>
        </authorList>
    </citation>
    <scope>NUCLEOTIDE SEQUENCE</scope>
    <source>
        <strain evidence="1 3">AMKR21</strain>
        <strain evidence="2">C220d</strain>
    </source>
</reference>